<protein>
    <submittedName>
        <fullName evidence="3">Uncharacterized protein</fullName>
    </submittedName>
</protein>
<proteinExistence type="predicted"/>
<feature type="region of interest" description="Disordered" evidence="1">
    <location>
        <begin position="108"/>
        <end position="141"/>
    </location>
</feature>
<evidence type="ECO:0000256" key="2">
    <source>
        <dbReference type="SAM" id="Phobius"/>
    </source>
</evidence>
<dbReference type="RefSeq" id="WP_255966747.1">
    <property type="nucleotide sequence ID" value="NZ_JANFQF010000005.1"/>
</dbReference>
<evidence type="ECO:0000256" key="1">
    <source>
        <dbReference type="SAM" id="MobiDB-lite"/>
    </source>
</evidence>
<evidence type="ECO:0000313" key="4">
    <source>
        <dbReference type="Proteomes" id="UP001524501"/>
    </source>
</evidence>
<dbReference type="EMBL" id="JANFQF010000005">
    <property type="protein sequence ID" value="MCQ4118926.1"/>
    <property type="molecule type" value="Genomic_DNA"/>
</dbReference>
<dbReference type="Proteomes" id="UP001524501">
    <property type="component" value="Unassembled WGS sequence"/>
</dbReference>
<organism evidence="3 4">
    <name type="scientific">Rhodococcus tibetensis</name>
    <dbReference type="NCBI Taxonomy" id="2965064"/>
    <lineage>
        <taxon>Bacteria</taxon>
        <taxon>Bacillati</taxon>
        <taxon>Actinomycetota</taxon>
        <taxon>Actinomycetes</taxon>
        <taxon>Mycobacteriales</taxon>
        <taxon>Nocardiaceae</taxon>
        <taxon>Rhodococcus</taxon>
    </lineage>
</organism>
<sequence length="165" mass="17863">MSWDEYHRRAVAIDAVLEQAARTGQTSLPFFEVPEASAIFESESALLAALEAKWSTLYGGFLEQETFAAETSGANRIEIARRAWARADAAKPFLRNLIDHNAVDGKTVMHSDGKERGTPTGGLKSSALTVERTESDSEREAGGFGSEIAAGAVLLAFFLILWSLL</sequence>
<keyword evidence="2" id="KW-1133">Transmembrane helix</keyword>
<accession>A0ABT1Q9I9</accession>
<keyword evidence="2" id="KW-0812">Transmembrane</keyword>
<evidence type="ECO:0000313" key="3">
    <source>
        <dbReference type="EMBL" id="MCQ4118926.1"/>
    </source>
</evidence>
<feature type="transmembrane region" description="Helical" evidence="2">
    <location>
        <begin position="144"/>
        <end position="164"/>
    </location>
</feature>
<feature type="compositionally biased region" description="Basic and acidic residues" evidence="1">
    <location>
        <begin position="131"/>
        <end position="141"/>
    </location>
</feature>
<keyword evidence="2" id="KW-0472">Membrane</keyword>
<reference evidence="3 4" key="1">
    <citation type="submission" date="2022-07" db="EMBL/GenBank/DDBJ databases">
        <title>Degradation activity of malathion, p-nitrophenol and potential low-temperature adaptation strategy of Rhodococcus sp. FXJ9.536.</title>
        <authorList>
            <person name="Huang J."/>
            <person name="Huang Y."/>
        </authorList>
    </citation>
    <scope>NUCLEOTIDE SEQUENCE [LARGE SCALE GENOMIC DNA]</scope>
    <source>
        <strain evidence="3 4">FXJ9.536</strain>
    </source>
</reference>
<comment type="caution">
    <text evidence="3">The sequence shown here is derived from an EMBL/GenBank/DDBJ whole genome shotgun (WGS) entry which is preliminary data.</text>
</comment>
<keyword evidence="4" id="KW-1185">Reference proteome</keyword>
<feature type="compositionally biased region" description="Basic and acidic residues" evidence="1">
    <location>
        <begin position="108"/>
        <end position="117"/>
    </location>
</feature>
<name>A0ABT1Q9I9_9NOCA</name>
<gene>
    <name evidence="3" type="ORF">NOF53_07035</name>
</gene>